<keyword evidence="6" id="KW-0067">ATP-binding</keyword>
<evidence type="ECO:0000256" key="1">
    <source>
        <dbReference type="ARBA" id="ARBA00012513"/>
    </source>
</evidence>
<dbReference type="Gene3D" id="3.30.200.20">
    <property type="entry name" value="Phosphorylase Kinase, domain 1"/>
    <property type="match status" value="1"/>
</dbReference>
<keyword evidence="5 10" id="KW-0418">Kinase</keyword>
<evidence type="ECO:0000313" key="11">
    <source>
        <dbReference type="Proteomes" id="UP001230986"/>
    </source>
</evidence>
<dbReference type="Gene3D" id="1.10.510.10">
    <property type="entry name" value="Transferase(Phosphotransferase) domain 1"/>
    <property type="match status" value="1"/>
</dbReference>
<dbReference type="InterPro" id="IPR011009">
    <property type="entry name" value="Kinase-like_dom_sf"/>
</dbReference>
<proteinExistence type="predicted"/>
<dbReference type="EMBL" id="JASVEJ010000026">
    <property type="protein sequence ID" value="MDL5057209.1"/>
    <property type="molecule type" value="Genomic_DNA"/>
</dbReference>
<dbReference type="Pfam" id="PF00069">
    <property type="entry name" value="Pkinase"/>
    <property type="match status" value="1"/>
</dbReference>
<protein>
    <recommendedName>
        <fullName evidence="1">non-specific serine/threonine protein kinase</fullName>
        <ecNumber evidence="1">2.7.11.1</ecNumber>
    </recommendedName>
</protein>
<keyword evidence="4" id="KW-0547">Nucleotide-binding</keyword>
<organism evidence="10 11">
    <name type="scientific">Geitlerinema calcuttense NRMC-F 0142</name>
    <dbReference type="NCBI Taxonomy" id="2922238"/>
    <lineage>
        <taxon>Bacteria</taxon>
        <taxon>Bacillati</taxon>
        <taxon>Cyanobacteriota</taxon>
        <taxon>Cyanophyceae</taxon>
        <taxon>Geitlerinematales</taxon>
        <taxon>Geitlerinemataceae</taxon>
        <taxon>Geitlerinema</taxon>
    </lineage>
</organism>
<evidence type="ECO:0000256" key="7">
    <source>
        <dbReference type="ARBA" id="ARBA00047899"/>
    </source>
</evidence>
<dbReference type="CDD" id="cd14014">
    <property type="entry name" value="STKc_PknB_like"/>
    <property type="match status" value="1"/>
</dbReference>
<keyword evidence="3 10" id="KW-0808">Transferase</keyword>
<evidence type="ECO:0000256" key="8">
    <source>
        <dbReference type="ARBA" id="ARBA00048679"/>
    </source>
</evidence>
<feature type="domain" description="Protein kinase" evidence="9">
    <location>
        <begin position="12"/>
        <end position="275"/>
    </location>
</feature>
<dbReference type="PANTHER" id="PTHR24363">
    <property type="entry name" value="SERINE/THREONINE PROTEIN KINASE"/>
    <property type="match status" value="1"/>
</dbReference>
<gene>
    <name evidence="10" type="ORF">QQ055_06985</name>
</gene>
<name>A0ABT7LZI0_9CYAN</name>
<keyword evidence="2" id="KW-0723">Serine/threonine-protein kinase</keyword>
<evidence type="ECO:0000256" key="5">
    <source>
        <dbReference type="ARBA" id="ARBA00022777"/>
    </source>
</evidence>
<dbReference type="InterPro" id="IPR000719">
    <property type="entry name" value="Prot_kinase_dom"/>
</dbReference>
<accession>A0ABT7LZI0</accession>
<dbReference type="SMART" id="SM00220">
    <property type="entry name" value="S_TKc"/>
    <property type="match status" value="1"/>
</dbReference>
<evidence type="ECO:0000313" key="10">
    <source>
        <dbReference type="EMBL" id="MDL5057209.1"/>
    </source>
</evidence>
<dbReference type="SUPFAM" id="SSF56112">
    <property type="entry name" value="Protein kinase-like (PK-like)"/>
    <property type="match status" value="1"/>
</dbReference>
<dbReference type="EC" id="2.7.11.1" evidence="1"/>
<dbReference type="Proteomes" id="UP001230986">
    <property type="component" value="Unassembled WGS sequence"/>
</dbReference>
<evidence type="ECO:0000256" key="2">
    <source>
        <dbReference type="ARBA" id="ARBA00022527"/>
    </source>
</evidence>
<dbReference type="RefSeq" id="WP_286004420.1">
    <property type="nucleotide sequence ID" value="NZ_JASVEJ010000026.1"/>
</dbReference>
<sequence>MLEPGTIIHQHYKIIQRLGESKGKGVETYLAKNLKLSPPDRCVIKRLILLHGYEQRKTVRRLFLKEVEVLKNLGQHPQIPKLIDFFEENQDSFLVLEYIKGHELVQELSPQKIWPEVQVMKLLDEVLQVLSFVHDSQIIHRDIKPENLIRQNPENLLCLIDFGSVKEVTTSITNEQGEIISTVRIGTWGYMPKEQASGTPYFSSDLYAVGMIAVQALTGLHPLDLHPHPQSLEIMWRERAKVSEKFANFIDKMIRFDFRHRYRSAREALQDLSALN</sequence>
<evidence type="ECO:0000259" key="9">
    <source>
        <dbReference type="PROSITE" id="PS50011"/>
    </source>
</evidence>
<comment type="catalytic activity">
    <reaction evidence="8">
        <text>L-seryl-[protein] + ATP = O-phospho-L-seryl-[protein] + ADP + H(+)</text>
        <dbReference type="Rhea" id="RHEA:17989"/>
        <dbReference type="Rhea" id="RHEA-COMP:9863"/>
        <dbReference type="Rhea" id="RHEA-COMP:11604"/>
        <dbReference type="ChEBI" id="CHEBI:15378"/>
        <dbReference type="ChEBI" id="CHEBI:29999"/>
        <dbReference type="ChEBI" id="CHEBI:30616"/>
        <dbReference type="ChEBI" id="CHEBI:83421"/>
        <dbReference type="ChEBI" id="CHEBI:456216"/>
        <dbReference type="EC" id="2.7.11.1"/>
    </reaction>
</comment>
<keyword evidence="11" id="KW-1185">Reference proteome</keyword>
<evidence type="ECO:0000256" key="3">
    <source>
        <dbReference type="ARBA" id="ARBA00022679"/>
    </source>
</evidence>
<reference evidence="10 11" key="1">
    <citation type="submission" date="2023-06" db="EMBL/GenBank/DDBJ databases">
        <title>Whole genome sequence of Oscillatoria calcuttensis NRMC-F 0142.</title>
        <authorList>
            <person name="Shakena Fathima T."/>
            <person name="Muralitharan G."/>
            <person name="Thajuddin N."/>
        </authorList>
    </citation>
    <scope>NUCLEOTIDE SEQUENCE [LARGE SCALE GENOMIC DNA]</scope>
    <source>
        <strain evidence="10 11">NRMC-F 0142</strain>
    </source>
</reference>
<dbReference type="PROSITE" id="PS50011">
    <property type="entry name" value="PROTEIN_KINASE_DOM"/>
    <property type="match status" value="1"/>
</dbReference>
<comment type="caution">
    <text evidence="10">The sequence shown here is derived from an EMBL/GenBank/DDBJ whole genome shotgun (WGS) entry which is preliminary data.</text>
</comment>
<evidence type="ECO:0000256" key="6">
    <source>
        <dbReference type="ARBA" id="ARBA00022840"/>
    </source>
</evidence>
<comment type="catalytic activity">
    <reaction evidence="7">
        <text>L-threonyl-[protein] + ATP = O-phospho-L-threonyl-[protein] + ADP + H(+)</text>
        <dbReference type="Rhea" id="RHEA:46608"/>
        <dbReference type="Rhea" id="RHEA-COMP:11060"/>
        <dbReference type="Rhea" id="RHEA-COMP:11605"/>
        <dbReference type="ChEBI" id="CHEBI:15378"/>
        <dbReference type="ChEBI" id="CHEBI:30013"/>
        <dbReference type="ChEBI" id="CHEBI:30616"/>
        <dbReference type="ChEBI" id="CHEBI:61977"/>
        <dbReference type="ChEBI" id="CHEBI:456216"/>
        <dbReference type="EC" id="2.7.11.1"/>
    </reaction>
</comment>
<dbReference type="GO" id="GO:0004674">
    <property type="term" value="F:protein serine/threonine kinase activity"/>
    <property type="evidence" value="ECO:0007669"/>
    <property type="project" value="UniProtKB-EC"/>
</dbReference>
<evidence type="ECO:0000256" key="4">
    <source>
        <dbReference type="ARBA" id="ARBA00022741"/>
    </source>
</evidence>
<dbReference type="PANTHER" id="PTHR24363:SF0">
    <property type="entry name" value="SERINE_THREONINE KINASE LIKE DOMAIN CONTAINING 1"/>
    <property type="match status" value="1"/>
</dbReference>